<accession>A0A233RB02</accession>
<dbReference type="InterPro" id="IPR001041">
    <property type="entry name" value="2Fe-2S_ferredoxin-type"/>
</dbReference>
<dbReference type="Proteomes" id="UP000242757">
    <property type="component" value="Unassembled WGS sequence"/>
</dbReference>
<dbReference type="InterPro" id="IPR011037">
    <property type="entry name" value="Pyrv_Knase-like_insert_dom_sf"/>
</dbReference>
<evidence type="ECO:0000313" key="3">
    <source>
        <dbReference type="EMBL" id="OXY80574.1"/>
    </source>
</evidence>
<dbReference type="InterPro" id="IPR005302">
    <property type="entry name" value="MoCF_Sase_C"/>
</dbReference>
<dbReference type="CDD" id="cd00207">
    <property type="entry name" value="fer2"/>
    <property type="match status" value="1"/>
</dbReference>
<dbReference type="OrthoDB" id="581532at2"/>
<dbReference type="GO" id="GO:0030151">
    <property type="term" value="F:molybdenum ion binding"/>
    <property type="evidence" value="ECO:0007669"/>
    <property type="project" value="InterPro"/>
</dbReference>
<dbReference type="EMBL" id="NBIM01000009">
    <property type="protein sequence ID" value="OXY80574.1"/>
    <property type="molecule type" value="Genomic_DNA"/>
</dbReference>
<dbReference type="InterPro" id="IPR012675">
    <property type="entry name" value="Beta-grasp_dom_sf"/>
</dbReference>
<protein>
    <submittedName>
        <fullName evidence="3">MOSC domain-containing protein</fullName>
    </submittedName>
</protein>
<organism evidence="3 4">
    <name type="scientific">Oceanimonas doudoroffii</name>
    <dbReference type="NCBI Taxonomy" id="84158"/>
    <lineage>
        <taxon>Bacteria</taxon>
        <taxon>Pseudomonadati</taxon>
        <taxon>Pseudomonadota</taxon>
        <taxon>Gammaproteobacteria</taxon>
        <taxon>Aeromonadales</taxon>
        <taxon>Aeromonadaceae</taxon>
        <taxon>Oceanimonas</taxon>
    </lineage>
</organism>
<dbReference type="PROSITE" id="PS51085">
    <property type="entry name" value="2FE2S_FER_2"/>
    <property type="match status" value="1"/>
</dbReference>
<feature type="domain" description="2Fe-2S ferredoxin-type" evidence="1">
    <location>
        <begin position="287"/>
        <end position="370"/>
    </location>
</feature>
<keyword evidence="4" id="KW-1185">Reference proteome</keyword>
<dbReference type="SUPFAM" id="SSF50800">
    <property type="entry name" value="PK beta-barrel domain-like"/>
    <property type="match status" value="1"/>
</dbReference>
<proteinExistence type="predicted"/>
<dbReference type="GO" id="GO:0003824">
    <property type="term" value="F:catalytic activity"/>
    <property type="evidence" value="ECO:0007669"/>
    <property type="project" value="InterPro"/>
</dbReference>
<gene>
    <name evidence="3" type="ORF">B6S08_16835</name>
</gene>
<dbReference type="InterPro" id="IPR005303">
    <property type="entry name" value="MOCOS_middle"/>
</dbReference>
<evidence type="ECO:0000313" key="4">
    <source>
        <dbReference type="Proteomes" id="UP000242757"/>
    </source>
</evidence>
<reference evidence="3 4" key="1">
    <citation type="submission" date="2017-08" db="EMBL/GenBank/DDBJ databases">
        <title>A Genome Sequence of Oceanimonas doudoroffii ATCC 27123T.</title>
        <authorList>
            <person name="Brennan M.A."/>
            <person name="Maclea K.S."/>
            <person name="Mcclelland W.D."/>
            <person name="Trachtenberg A.M."/>
        </authorList>
    </citation>
    <scope>NUCLEOTIDE SEQUENCE [LARGE SCALE GENOMIC DNA]</scope>
    <source>
        <strain evidence="3 4">ATCC 27123</strain>
    </source>
</reference>
<dbReference type="SUPFAM" id="SSF141673">
    <property type="entry name" value="MOSC N-terminal domain-like"/>
    <property type="match status" value="1"/>
</dbReference>
<dbReference type="Pfam" id="PF03476">
    <property type="entry name" value="MOSC_N"/>
    <property type="match status" value="1"/>
</dbReference>
<name>A0A233RB02_9GAMM</name>
<sequence length="370" mass="40923">MATITGIHHYPLKSAAGLSLEAAQVTREGLAGDRRYMLARPDGSFVTARTHPRLQLIGVRPVAGGLECWYQQHNLSVRHRLFSLQPVQTGVWGDAFIAYATHGEYDAWFSERLGEPVQLLWLGESSNRYRDKLGTSVSFADGYPLLLISKASLADLNRRAGTRLDMSRFRPNLVARGRRPFEEDGWRRIRVGEVEFLVAKPCSRCIMTTIIAGTDRFHPQQEPLATLARYRRGEDGEVYFGQNLVALNEGVIREHDEVEVLEYATAPIYPDLGQGVANTEDRGREHKAVQVRIGEHEFTGNNQHSLLTQAEQQGLTLPHSCRAGLCGRCKQTLSAGDVHQPEAPALSAAERAAGVVLACCCVPLTDVTLS</sequence>
<dbReference type="PANTHER" id="PTHR14237">
    <property type="entry name" value="MOLYBDOPTERIN COFACTOR SULFURASE MOSC"/>
    <property type="match status" value="1"/>
</dbReference>
<dbReference type="Pfam" id="PF03473">
    <property type="entry name" value="MOSC"/>
    <property type="match status" value="1"/>
</dbReference>
<evidence type="ECO:0000259" key="1">
    <source>
        <dbReference type="PROSITE" id="PS51085"/>
    </source>
</evidence>
<dbReference type="PANTHER" id="PTHR14237:SF19">
    <property type="entry name" value="MITOCHONDRIAL AMIDOXIME REDUCING COMPONENT 1"/>
    <property type="match status" value="1"/>
</dbReference>
<dbReference type="AlphaFoldDB" id="A0A233RB02"/>
<dbReference type="PROSITE" id="PS51340">
    <property type="entry name" value="MOSC"/>
    <property type="match status" value="1"/>
</dbReference>
<feature type="domain" description="MOSC" evidence="2">
    <location>
        <begin position="117"/>
        <end position="261"/>
    </location>
</feature>
<dbReference type="SUPFAM" id="SSF54292">
    <property type="entry name" value="2Fe-2S ferredoxin-like"/>
    <property type="match status" value="1"/>
</dbReference>
<dbReference type="InterPro" id="IPR036010">
    <property type="entry name" value="2Fe-2S_ferredoxin-like_sf"/>
</dbReference>
<dbReference type="GO" id="GO:0030170">
    <property type="term" value="F:pyridoxal phosphate binding"/>
    <property type="evidence" value="ECO:0007669"/>
    <property type="project" value="InterPro"/>
</dbReference>
<evidence type="ECO:0000259" key="2">
    <source>
        <dbReference type="PROSITE" id="PS51340"/>
    </source>
</evidence>
<comment type="caution">
    <text evidence="3">The sequence shown here is derived from an EMBL/GenBank/DDBJ whole genome shotgun (WGS) entry which is preliminary data.</text>
</comment>
<dbReference type="Pfam" id="PF00111">
    <property type="entry name" value="Fer2"/>
    <property type="match status" value="1"/>
</dbReference>
<dbReference type="Gene3D" id="3.10.20.30">
    <property type="match status" value="1"/>
</dbReference>
<dbReference type="GO" id="GO:0051536">
    <property type="term" value="F:iron-sulfur cluster binding"/>
    <property type="evidence" value="ECO:0007669"/>
    <property type="project" value="InterPro"/>
</dbReference>